<evidence type="ECO:0000259" key="2">
    <source>
        <dbReference type="Pfam" id="PF13568"/>
    </source>
</evidence>
<dbReference type="InterPro" id="IPR011250">
    <property type="entry name" value="OMP/PagP_B-barrel"/>
</dbReference>
<organism evidence="3 4">
    <name type="scientific">Fluviicola taffensis (strain DSM 16823 / NCIMB 13979 / RW262)</name>
    <dbReference type="NCBI Taxonomy" id="755732"/>
    <lineage>
        <taxon>Bacteria</taxon>
        <taxon>Pseudomonadati</taxon>
        <taxon>Bacteroidota</taxon>
        <taxon>Flavobacteriia</taxon>
        <taxon>Flavobacteriales</taxon>
        <taxon>Crocinitomicaceae</taxon>
        <taxon>Fluviicola</taxon>
    </lineage>
</organism>
<feature type="signal peptide" evidence="1">
    <location>
        <begin position="1"/>
        <end position="21"/>
    </location>
</feature>
<dbReference type="Pfam" id="PF13568">
    <property type="entry name" value="OMP_b-brl_2"/>
    <property type="match status" value="1"/>
</dbReference>
<dbReference type="AlphaFoldDB" id="F2IFA3"/>
<feature type="domain" description="Outer membrane protein beta-barrel" evidence="2">
    <location>
        <begin position="21"/>
        <end position="193"/>
    </location>
</feature>
<name>F2IFA3_FLUTR</name>
<feature type="chain" id="PRO_5003279821" description="Outer membrane protein beta-barrel domain-containing protein" evidence="1">
    <location>
        <begin position="22"/>
        <end position="219"/>
    </location>
</feature>
<dbReference type="RefSeq" id="WP_013687358.1">
    <property type="nucleotide sequence ID" value="NC_015321.1"/>
</dbReference>
<dbReference type="SUPFAM" id="SSF56925">
    <property type="entry name" value="OMPA-like"/>
    <property type="match status" value="1"/>
</dbReference>
<dbReference type="InterPro" id="IPR025665">
    <property type="entry name" value="Beta-barrel_OMP_2"/>
</dbReference>
<dbReference type="Gene3D" id="2.40.160.20">
    <property type="match status" value="1"/>
</dbReference>
<keyword evidence="4" id="KW-1185">Reference proteome</keyword>
<dbReference type="KEGG" id="fte:Fluta_2604"/>
<keyword evidence="1" id="KW-0732">Signal</keyword>
<dbReference type="STRING" id="755732.Fluta_2604"/>
<sequence precursor="true">MNRFIFAITFFTLTATTSLKAQNSLVDFGIEGGPNLSLLTGTTVFNTKFDPKIFASAGFIFQYNTKKFLSFKTGVSYQQKGYQQSITLVDPFGNNAETGKHSSRFDYLTLPILVKATFGKKINFFVNAGPYVGYLLNVTSRYKSPSYSGEQKATNSFNRWDFGISAGLGIGVPINDYWVISLEARNYTGLTNISPFANSNLKTNTTDLRLGVVYRMGFR</sequence>
<accession>F2IFA3</accession>
<proteinExistence type="predicted"/>
<dbReference type="OrthoDB" id="893738at2"/>
<dbReference type="EMBL" id="CP002542">
    <property type="protein sequence ID" value="AEA44588.1"/>
    <property type="molecule type" value="Genomic_DNA"/>
</dbReference>
<evidence type="ECO:0000256" key="1">
    <source>
        <dbReference type="SAM" id="SignalP"/>
    </source>
</evidence>
<reference evidence="3 4" key="1">
    <citation type="journal article" date="2011" name="Stand. Genomic Sci.">
        <title>Complete genome sequence of the gliding freshwater bacterium Fluviicola taffensis type strain (RW262).</title>
        <authorList>
            <person name="Woyke T."/>
            <person name="Chertkov O."/>
            <person name="Lapidus A."/>
            <person name="Nolan M."/>
            <person name="Lucas S."/>
            <person name="Del Rio T.G."/>
            <person name="Tice H."/>
            <person name="Cheng J.F."/>
            <person name="Tapia R."/>
            <person name="Han C."/>
            <person name="Goodwin L."/>
            <person name="Pitluck S."/>
            <person name="Liolios K."/>
            <person name="Pagani I."/>
            <person name="Ivanova N."/>
            <person name="Huntemann M."/>
            <person name="Mavromatis K."/>
            <person name="Mikhailova N."/>
            <person name="Pati A."/>
            <person name="Chen A."/>
            <person name="Palaniappan K."/>
            <person name="Land M."/>
            <person name="Hauser L."/>
            <person name="Brambilla E.M."/>
            <person name="Rohde M."/>
            <person name="Mwirichia R."/>
            <person name="Sikorski J."/>
            <person name="Tindall B.J."/>
            <person name="Goker M."/>
            <person name="Bristow J."/>
            <person name="Eisen J.A."/>
            <person name="Markowitz V."/>
            <person name="Hugenholtz P."/>
            <person name="Klenk H.P."/>
            <person name="Kyrpides N.C."/>
        </authorList>
    </citation>
    <scope>NUCLEOTIDE SEQUENCE [LARGE SCALE GENOMIC DNA]</scope>
    <source>
        <strain evidence="4">DSM 16823 / RW262 / RW262</strain>
    </source>
</reference>
<dbReference type="eggNOG" id="ENOG503356A">
    <property type="taxonomic scope" value="Bacteria"/>
</dbReference>
<dbReference type="HOGENOM" id="CLU_105807_0_0_10"/>
<dbReference type="Proteomes" id="UP000007463">
    <property type="component" value="Chromosome"/>
</dbReference>
<reference evidence="4" key="2">
    <citation type="submission" date="2011-02" db="EMBL/GenBank/DDBJ databases">
        <title>The complete genome of Fluviicola taffensis DSM 16823.</title>
        <authorList>
            <consortium name="US DOE Joint Genome Institute (JGI-PGF)"/>
            <person name="Lucas S."/>
            <person name="Copeland A."/>
            <person name="Lapidus A."/>
            <person name="Bruce D."/>
            <person name="Goodwin L."/>
            <person name="Pitluck S."/>
            <person name="Kyrpides N."/>
            <person name="Mavromatis K."/>
            <person name="Ivanova N."/>
            <person name="Mikhailova N."/>
            <person name="Pagani I."/>
            <person name="Chertkov O."/>
            <person name="Detter J.C."/>
            <person name="Han C."/>
            <person name="Tapia R."/>
            <person name="Land M."/>
            <person name="Hauser L."/>
            <person name="Markowitz V."/>
            <person name="Cheng J.-F."/>
            <person name="Hugenholtz P."/>
            <person name="Woyke T."/>
            <person name="Wu D."/>
            <person name="Tindall B."/>
            <person name="Pomrenke H.G."/>
            <person name="Brambilla E."/>
            <person name="Klenk H.-P."/>
            <person name="Eisen J.A."/>
        </authorList>
    </citation>
    <scope>NUCLEOTIDE SEQUENCE [LARGE SCALE GENOMIC DNA]</scope>
    <source>
        <strain evidence="4">DSM 16823 / RW262 / RW262</strain>
    </source>
</reference>
<evidence type="ECO:0000313" key="4">
    <source>
        <dbReference type="Proteomes" id="UP000007463"/>
    </source>
</evidence>
<gene>
    <name evidence="3" type="ordered locus">Fluta_2604</name>
</gene>
<evidence type="ECO:0000313" key="3">
    <source>
        <dbReference type="EMBL" id="AEA44588.1"/>
    </source>
</evidence>
<protein>
    <recommendedName>
        <fullName evidence="2">Outer membrane protein beta-barrel domain-containing protein</fullName>
    </recommendedName>
</protein>